<dbReference type="GO" id="GO:0016151">
    <property type="term" value="F:nickel cation binding"/>
    <property type="evidence" value="ECO:0007669"/>
    <property type="project" value="InterPro"/>
</dbReference>
<keyword evidence="3" id="KW-0996">Nickel insertion</keyword>
<dbReference type="GO" id="GO:0003924">
    <property type="term" value="F:GTPase activity"/>
    <property type="evidence" value="ECO:0007669"/>
    <property type="project" value="InterPro"/>
</dbReference>
<protein>
    <recommendedName>
        <fullName evidence="7">CobW/HypB/UreG nucleotide-binding domain-containing protein</fullName>
    </recommendedName>
</protein>
<comment type="similarity">
    <text evidence="1">Belongs to the SIMIBI class G3E GTPase family. UreG subfamily.</text>
</comment>
<evidence type="ECO:0000256" key="1">
    <source>
        <dbReference type="ARBA" id="ARBA00005732"/>
    </source>
</evidence>
<keyword evidence="5" id="KW-0143">Chaperone</keyword>
<dbReference type="PANTHER" id="PTHR31715:SF0">
    <property type="entry name" value="UREASE ACCESSORY PROTEIN G"/>
    <property type="match status" value="1"/>
</dbReference>
<feature type="region of interest" description="Disordered" evidence="6">
    <location>
        <begin position="1"/>
        <end position="47"/>
    </location>
</feature>
<evidence type="ECO:0000256" key="6">
    <source>
        <dbReference type="SAM" id="MobiDB-lite"/>
    </source>
</evidence>
<dbReference type="InterPro" id="IPR027417">
    <property type="entry name" value="P-loop_NTPase"/>
</dbReference>
<reference evidence="8" key="1">
    <citation type="submission" date="2021-01" db="EMBL/GenBank/DDBJ databases">
        <title>Metabolic potential, ecology and presence of endohyphal bacteria is reflected in genomic diversity of Mucoromycotina.</title>
        <authorList>
            <person name="Muszewska A."/>
            <person name="Okrasinska A."/>
            <person name="Steczkiewicz K."/>
            <person name="Drgas O."/>
            <person name="Orlowska M."/>
            <person name="Perlinska-Lenart U."/>
            <person name="Aleksandrzak-Piekarczyk T."/>
            <person name="Szatraj K."/>
            <person name="Zielenkiewicz U."/>
            <person name="Pilsyk S."/>
            <person name="Malc E."/>
            <person name="Mieczkowski P."/>
            <person name="Kruszewska J.S."/>
            <person name="Biernat P."/>
            <person name="Pawlowska J."/>
        </authorList>
    </citation>
    <scope>NUCLEOTIDE SEQUENCE</scope>
    <source>
        <strain evidence="8">WA0000018081</strain>
    </source>
</reference>
<evidence type="ECO:0000313" key="9">
    <source>
        <dbReference type="Proteomes" id="UP000613177"/>
    </source>
</evidence>
<keyword evidence="9" id="KW-1185">Reference proteome</keyword>
<organism evidence="8 9">
    <name type="scientific">Thamnidium elegans</name>
    <dbReference type="NCBI Taxonomy" id="101142"/>
    <lineage>
        <taxon>Eukaryota</taxon>
        <taxon>Fungi</taxon>
        <taxon>Fungi incertae sedis</taxon>
        <taxon>Mucoromycota</taxon>
        <taxon>Mucoromycotina</taxon>
        <taxon>Mucoromycetes</taxon>
        <taxon>Mucorales</taxon>
        <taxon>Mucorineae</taxon>
        <taxon>Mucoraceae</taxon>
        <taxon>Thamnidium</taxon>
    </lineage>
</organism>
<evidence type="ECO:0000256" key="4">
    <source>
        <dbReference type="ARBA" id="ARBA00023134"/>
    </source>
</evidence>
<dbReference type="InterPro" id="IPR003495">
    <property type="entry name" value="CobW/HypB/UreG_nucleotide-bd"/>
</dbReference>
<evidence type="ECO:0000256" key="2">
    <source>
        <dbReference type="ARBA" id="ARBA00022741"/>
    </source>
</evidence>
<dbReference type="GO" id="GO:0043419">
    <property type="term" value="P:urea catabolic process"/>
    <property type="evidence" value="ECO:0007669"/>
    <property type="project" value="InterPro"/>
</dbReference>
<dbReference type="GO" id="GO:0005525">
    <property type="term" value="F:GTP binding"/>
    <property type="evidence" value="ECO:0007669"/>
    <property type="project" value="UniProtKB-KW"/>
</dbReference>
<dbReference type="SUPFAM" id="SSF52540">
    <property type="entry name" value="P-loop containing nucleoside triphosphate hydrolases"/>
    <property type="match status" value="1"/>
</dbReference>
<dbReference type="EMBL" id="JAEPRE010000409">
    <property type="protein sequence ID" value="KAG2228577.1"/>
    <property type="molecule type" value="Genomic_DNA"/>
</dbReference>
<dbReference type="InterPro" id="IPR004400">
    <property type="entry name" value="UreG"/>
</dbReference>
<accession>A0A8H7VRE5</accession>
<feature type="domain" description="CobW/HypB/UreG nucleotide-binding" evidence="7">
    <location>
        <begin position="69"/>
        <end position="175"/>
    </location>
</feature>
<evidence type="ECO:0000313" key="8">
    <source>
        <dbReference type="EMBL" id="KAG2228577.1"/>
    </source>
</evidence>
<proteinExistence type="inferred from homology"/>
<name>A0A8H7VRE5_9FUNG</name>
<keyword evidence="2" id="KW-0547">Nucleotide-binding</keyword>
<sequence>MSDTCRFEEHASSAQKPHDHSEGGHQHSHAGHDARDHGHTHEQMDSPGLYQERPKAIYNHRDWSERAFTVGIGGPVGSGKTALMLALCQRLRDKYSLAAVTNDIFTKEDTEFLVRNAALPEDRIAAIETGGCPHAVSLFCFIEDVSANLNALETLHSKFNTQILLIESGGDNLAANYS</sequence>
<evidence type="ECO:0000256" key="3">
    <source>
        <dbReference type="ARBA" id="ARBA00022988"/>
    </source>
</evidence>
<dbReference type="Pfam" id="PF02492">
    <property type="entry name" value="cobW"/>
    <property type="match status" value="1"/>
</dbReference>
<dbReference type="PANTHER" id="PTHR31715">
    <property type="entry name" value="UREASE ACCESSORY PROTEIN G"/>
    <property type="match status" value="1"/>
</dbReference>
<keyword evidence="4" id="KW-0342">GTP-binding</keyword>
<dbReference type="Proteomes" id="UP000613177">
    <property type="component" value="Unassembled WGS sequence"/>
</dbReference>
<feature type="compositionally biased region" description="Basic and acidic residues" evidence="6">
    <location>
        <begin position="1"/>
        <end position="44"/>
    </location>
</feature>
<comment type="caution">
    <text evidence="8">The sequence shown here is derived from an EMBL/GenBank/DDBJ whole genome shotgun (WGS) entry which is preliminary data.</text>
</comment>
<evidence type="ECO:0000259" key="7">
    <source>
        <dbReference type="Pfam" id="PF02492"/>
    </source>
</evidence>
<evidence type="ECO:0000256" key="5">
    <source>
        <dbReference type="ARBA" id="ARBA00023186"/>
    </source>
</evidence>
<dbReference type="Gene3D" id="3.40.50.300">
    <property type="entry name" value="P-loop containing nucleotide triphosphate hydrolases"/>
    <property type="match status" value="1"/>
</dbReference>
<gene>
    <name evidence="8" type="ORF">INT48_005431</name>
</gene>
<dbReference type="AlphaFoldDB" id="A0A8H7VRE5"/>